<evidence type="ECO:0000313" key="5">
    <source>
        <dbReference type="Proteomes" id="UP001652700"/>
    </source>
</evidence>
<dbReference type="PANTHER" id="PTHR43798">
    <property type="entry name" value="MONOACYLGLYCEROL LIPASE"/>
    <property type="match status" value="1"/>
</dbReference>
<dbReference type="GO" id="GO:0016020">
    <property type="term" value="C:membrane"/>
    <property type="evidence" value="ECO:0007669"/>
    <property type="project" value="TreeGrafter"/>
</dbReference>
<evidence type="ECO:0000259" key="3">
    <source>
        <dbReference type="Pfam" id="PF00561"/>
    </source>
</evidence>
<dbReference type="Proteomes" id="UP001652700">
    <property type="component" value="Unplaced"/>
</dbReference>
<dbReference type="InterPro" id="IPR050266">
    <property type="entry name" value="AB_hydrolase_sf"/>
</dbReference>
<dbReference type="GO" id="GO:0016787">
    <property type="term" value="F:hydrolase activity"/>
    <property type="evidence" value="ECO:0007669"/>
    <property type="project" value="UniProtKB-KW"/>
</dbReference>
<sequence length="314" mass="36370">MDLLPLNDMVENNEESRNINELTIPVAWGHIAVKAWGEPHHKHVLMFHGIGDNAGSFDNLLALLPKNFYYICTDFPSHGKSSHLPLTIPINANGYILIVKMIMDYFNKDKYIFIGHSLGGLCGFWICKIYPERFEKFIAIDGSHFFTVEAKDCIKYLKLMLSKQEKMRQYLLQGKGLEYTYDEIAEIVSTRRYGDEVLTRKATEPLLKRCLEPTGNGRYYFTTDLRVFFMIGPLQDISYARDLLRMTSFSCPVLMVLAKQNQRLLRDFKPTVKEVMKTENITTVFVDGKHDVHNNRPELVARHIIHFLQNKSKI</sequence>
<comment type="similarity">
    <text evidence="1">Belongs to the AB hydrolase superfamily.</text>
</comment>
<dbReference type="RefSeq" id="XP_028149108.1">
    <property type="nucleotide sequence ID" value="XM_028293307.1"/>
</dbReference>
<gene>
    <name evidence="6" type="primary">LOC114342495</name>
</gene>
<dbReference type="PANTHER" id="PTHR43798:SF14">
    <property type="entry name" value="SERINE HYDROLASE-LIKE PROTEIN DDB_G0286239"/>
    <property type="match status" value="1"/>
</dbReference>
<proteinExistence type="inferred from homology"/>
<feature type="domain" description="AB hydrolase-1" evidence="3">
    <location>
        <begin position="42"/>
        <end position="151"/>
    </location>
</feature>
<accession>A0A6P7GUN0</accession>
<protein>
    <submittedName>
        <fullName evidence="6">Serine hydrolase-like protein isoform X1</fullName>
    </submittedName>
</protein>
<dbReference type="OrthoDB" id="6431331at2759"/>
<dbReference type="Pfam" id="PF00561">
    <property type="entry name" value="Abhydrolase_1"/>
    <property type="match status" value="1"/>
</dbReference>
<evidence type="ECO:0000313" key="6">
    <source>
        <dbReference type="RefSeq" id="XP_028149108.1"/>
    </source>
</evidence>
<dbReference type="InParanoid" id="A0A6P7GUN0"/>
<keyword evidence="2" id="KW-0378">Hydrolase</keyword>
<name>A0A6P7GUN0_DIAVI</name>
<dbReference type="Gene3D" id="3.40.50.1820">
    <property type="entry name" value="alpha/beta hydrolase"/>
    <property type="match status" value="1"/>
</dbReference>
<dbReference type="InterPro" id="IPR000073">
    <property type="entry name" value="AB_hydrolase_1"/>
</dbReference>
<reference evidence="4" key="2">
    <citation type="submission" date="2025-05" db="UniProtKB">
        <authorList>
            <consortium name="EnsemblMetazoa"/>
        </authorList>
    </citation>
    <scope>IDENTIFICATION</scope>
</reference>
<keyword evidence="5" id="KW-1185">Reference proteome</keyword>
<dbReference type="EnsemblMetazoa" id="XM_050646444.1">
    <property type="protein sequence ID" value="XP_050502401.1"/>
    <property type="gene ID" value="LOC126878432"/>
</dbReference>
<dbReference type="SUPFAM" id="SSF53474">
    <property type="entry name" value="alpha/beta-Hydrolases"/>
    <property type="match status" value="1"/>
</dbReference>
<evidence type="ECO:0000313" key="4">
    <source>
        <dbReference type="EnsemblMetazoa" id="XP_050502401.1"/>
    </source>
</evidence>
<organism evidence="6">
    <name type="scientific">Diabrotica virgifera virgifera</name>
    <name type="common">western corn rootworm</name>
    <dbReference type="NCBI Taxonomy" id="50390"/>
    <lineage>
        <taxon>Eukaryota</taxon>
        <taxon>Metazoa</taxon>
        <taxon>Ecdysozoa</taxon>
        <taxon>Arthropoda</taxon>
        <taxon>Hexapoda</taxon>
        <taxon>Insecta</taxon>
        <taxon>Pterygota</taxon>
        <taxon>Neoptera</taxon>
        <taxon>Endopterygota</taxon>
        <taxon>Coleoptera</taxon>
        <taxon>Polyphaga</taxon>
        <taxon>Cucujiformia</taxon>
        <taxon>Chrysomeloidea</taxon>
        <taxon>Chrysomelidae</taxon>
        <taxon>Galerucinae</taxon>
        <taxon>Diabroticina</taxon>
        <taxon>Diabroticites</taxon>
        <taxon>Diabrotica</taxon>
    </lineage>
</organism>
<dbReference type="InterPro" id="IPR029058">
    <property type="entry name" value="AB_hydrolase_fold"/>
</dbReference>
<dbReference type="AlphaFoldDB" id="A0A6P7GUN0"/>
<evidence type="ECO:0000256" key="2">
    <source>
        <dbReference type="ARBA" id="ARBA00022801"/>
    </source>
</evidence>
<reference evidence="6" key="1">
    <citation type="submission" date="2025-04" db="UniProtKB">
        <authorList>
            <consortium name="RefSeq"/>
        </authorList>
    </citation>
    <scope>IDENTIFICATION</scope>
    <source>
        <tissue evidence="6">Whole insect</tissue>
    </source>
</reference>
<evidence type="ECO:0000256" key="1">
    <source>
        <dbReference type="ARBA" id="ARBA00008645"/>
    </source>
</evidence>